<sequence length="100" mass="11627">MCDIYSAVRLETEIHQHGIRCGKSPDRRAVRLRSRSQHCGHRQSQEQGEEGRKPPEQEREKEVEERKEGEEWNGDERREGRGREETRGEEAPLPPGKGKP</sequence>
<protein>
    <submittedName>
        <fullName evidence="1">Uncharacterized protein</fullName>
    </submittedName>
</protein>
<organism evidence="1 2">
    <name type="scientific">Rhododendron molle</name>
    <name type="common">Chinese azalea</name>
    <name type="synonym">Azalea mollis</name>
    <dbReference type="NCBI Taxonomy" id="49168"/>
    <lineage>
        <taxon>Eukaryota</taxon>
        <taxon>Viridiplantae</taxon>
        <taxon>Streptophyta</taxon>
        <taxon>Embryophyta</taxon>
        <taxon>Tracheophyta</taxon>
        <taxon>Spermatophyta</taxon>
        <taxon>Magnoliopsida</taxon>
        <taxon>eudicotyledons</taxon>
        <taxon>Gunneridae</taxon>
        <taxon>Pentapetalae</taxon>
        <taxon>asterids</taxon>
        <taxon>Ericales</taxon>
        <taxon>Ericaceae</taxon>
        <taxon>Ericoideae</taxon>
        <taxon>Rhodoreae</taxon>
        <taxon>Rhododendron</taxon>
    </lineage>
</organism>
<gene>
    <name evidence="1" type="ORF">RHMOL_Rhmol07G0177100</name>
</gene>
<name>A0ACC0N3A1_RHOML</name>
<reference evidence="1" key="1">
    <citation type="submission" date="2022-02" db="EMBL/GenBank/DDBJ databases">
        <title>Plant Genome Project.</title>
        <authorList>
            <person name="Zhang R.-G."/>
        </authorList>
    </citation>
    <scope>NUCLEOTIDE SEQUENCE</scope>
    <source>
        <strain evidence="1">AT1</strain>
    </source>
</reference>
<keyword evidence="2" id="KW-1185">Reference proteome</keyword>
<proteinExistence type="predicted"/>
<evidence type="ECO:0000313" key="2">
    <source>
        <dbReference type="Proteomes" id="UP001062846"/>
    </source>
</evidence>
<accession>A0ACC0N3A1</accession>
<dbReference type="EMBL" id="CM046394">
    <property type="protein sequence ID" value="KAI8547202.1"/>
    <property type="molecule type" value="Genomic_DNA"/>
</dbReference>
<evidence type="ECO:0000313" key="1">
    <source>
        <dbReference type="EMBL" id="KAI8547202.1"/>
    </source>
</evidence>
<dbReference type="Proteomes" id="UP001062846">
    <property type="component" value="Chromosome 7"/>
</dbReference>
<comment type="caution">
    <text evidence="1">The sequence shown here is derived from an EMBL/GenBank/DDBJ whole genome shotgun (WGS) entry which is preliminary data.</text>
</comment>